<dbReference type="Gene3D" id="3.10.560.10">
    <property type="entry name" value="Outer membrane lipoprotein wza domain like"/>
    <property type="match status" value="1"/>
</dbReference>
<dbReference type="EMBL" id="FOVG01000002">
    <property type="protein sequence ID" value="SFN81469.1"/>
    <property type="molecule type" value="Genomic_DNA"/>
</dbReference>
<gene>
    <name evidence="4" type="ORF">SAMN05428971_2205</name>
</gene>
<evidence type="ECO:0000313" key="4">
    <source>
        <dbReference type="EMBL" id="SFN81469.1"/>
    </source>
</evidence>
<organism evidence="4 5">
    <name type="scientific">Candidatus Pantoea varia</name>
    <dbReference type="NCBI Taxonomy" id="1881036"/>
    <lineage>
        <taxon>Bacteria</taxon>
        <taxon>Pseudomonadati</taxon>
        <taxon>Pseudomonadota</taxon>
        <taxon>Gammaproteobacteria</taxon>
        <taxon>Enterobacterales</taxon>
        <taxon>Erwiniaceae</taxon>
        <taxon>Pantoea</taxon>
    </lineage>
</organism>
<dbReference type="Proteomes" id="UP000198968">
    <property type="component" value="Unassembled WGS sequence"/>
</dbReference>
<dbReference type="RefSeq" id="WP_090963641.1">
    <property type="nucleotide sequence ID" value="NZ_FOVG01000002.1"/>
</dbReference>
<sequence length="247" mass="26822">MKKITFLLAGLSLFSAAGAQAAAQVVVHAPHNRGQAELSQVADLSQLVTLPPLQVNTDWRSTFIAERGATAVAEQHYQQTLGALRAWRADSSGDRAAAIDEVIRQLSAIKVTGRQFTSLDPDWIRLHPADNRRLEGSYDLYLQAPSDSVLLLGALSGAGKVSWQPGKSVRDYLDGHDALSGAERNFVTVIAPSGATQQVPVAYWNHRHAEVEPGSIIWLGFSSWSLPGSDEDLNDRILSVLTHRIPD</sequence>
<dbReference type="AlphaFoldDB" id="A0A1I5C395"/>
<evidence type="ECO:0000259" key="3">
    <source>
        <dbReference type="Pfam" id="PF20616"/>
    </source>
</evidence>
<feature type="domain" description="Capsule biosynthesis GfcC-like N-terminal" evidence="3">
    <location>
        <begin position="22"/>
        <end position="143"/>
    </location>
</feature>
<name>A0A1I5C395_9GAMM</name>
<keyword evidence="1" id="KW-0732">Signal</keyword>
<proteinExistence type="predicted"/>
<dbReference type="Gene3D" id="3.10.20.700">
    <property type="match status" value="1"/>
</dbReference>
<dbReference type="Pfam" id="PF06251">
    <property type="entry name" value="Caps_syn_GfcC_C"/>
    <property type="match status" value="1"/>
</dbReference>
<evidence type="ECO:0000259" key="2">
    <source>
        <dbReference type="Pfam" id="PF06251"/>
    </source>
</evidence>
<keyword evidence="5" id="KW-1185">Reference proteome</keyword>
<dbReference type="InterPro" id="IPR010425">
    <property type="entry name" value="Caps_synth_GfcC-like_C"/>
</dbReference>
<feature type="domain" description="Capsule biosynthesis GfcC-like C-terminal" evidence="2">
    <location>
        <begin position="158"/>
        <end position="246"/>
    </location>
</feature>
<protein>
    <submittedName>
        <fullName evidence="4">Capsule biosynthesis GfcC</fullName>
    </submittedName>
</protein>
<dbReference type="Gene3D" id="6.10.250.2280">
    <property type="match status" value="2"/>
</dbReference>
<evidence type="ECO:0000313" key="5">
    <source>
        <dbReference type="Proteomes" id="UP000198968"/>
    </source>
</evidence>
<feature type="chain" id="PRO_5011459208" evidence="1">
    <location>
        <begin position="22"/>
        <end position="247"/>
    </location>
</feature>
<accession>A0A1I5C395</accession>
<dbReference type="OrthoDB" id="5592890at2"/>
<dbReference type="InterPro" id="IPR046459">
    <property type="entry name" value="Caps_syn_GfcC_N"/>
</dbReference>
<dbReference type="Pfam" id="PF20616">
    <property type="entry name" value="Caps_syn_GfcC_N"/>
    <property type="match status" value="1"/>
</dbReference>
<feature type="signal peptide" evidence="1">
    <location>
        <begin position="1"/>
        <end position="21"/>
    </location>
</feature>
<reference evidence="5" key="1">
    <citation type="submission" date="2016-10" db="EMBL/GenBank/DDBJ databases">
        <authorList>
            <person name="Varghese N."/>
            <person name="Submissions S."/>
        </authorList>
    </citation>
    <scope>NUCLEOTIDE SEQUENCE [LARGE SCALE GENOMIC DNA]</scope>
    <source>
        <strain evidence="5">OV426</strain>
    </source>
</reference>
<evidence type="ECO:0000256" key="1">
    <source>
        <dbReference type="SAM" id="SignalP"/>
    </source>
</evidence>